<proteinExistence type="predicted"/>
<evidence type="ECO:0000313" key="2">
    <source>
        <dbReference type="EMBL" id="RGX25436.1"/>
    </source>
</evidence>
<dbReference type="Pfam" id="PF01965">
    <property type="entry name" value="DJ-1_PfpI"/>
    <property type="match status" value="1"/>
</dbReference>
<organism evidence="2 3">
    <name type="scientific">Enterocloster asparagiformis</name>
    <dbReference type="NCBI Taxonomy" id="333367"/>
    <lineage>
        <taxon>Bacteria</taxon>
        <taxon>Bacillati</taxon>
        <taxon>Bacillota</taxon>
        <taxon>Clostridia</taxon>
        <taxon>Lachnospirales</taxon>
        <taxon>Lachnospiraceae</taxon>
        <taxon>Enterocloster</taxon>
    </lineage>
</organism>
<dbReference type="GO" id="GO:0005737">
    <property type="term" value="C:cytoplasm"/>
    <property type="evidence" value="ECO:0007669"/>
    <property type="project" value="TreeGrafter"/>
</dbReference>
<protein>
    <submittedName>
        <fullName evidence="2">DJ-1 family protein</fullName>
    </submittedName>
</protein>
<dbReference type="CDD" id="cd03135">
    <property type="entry name" value="GATase1_DJ-1"/>
    <property type="match status" value="1"/>
</dbReference>
<reference evidence="2 3" key="1">
    <citation type="submission" date="2018-08" db="EMBL/GenBank/DDBJ databases">
        <title>A genome reference for cultivated species of the human gut microbiota.</title>
        <authorList>
            <person name="Zou Y."/>
            <person name="Xue W."/>
            <person name="Luo G."/>
        </authorList>
    </citation>
    <scope>NUCLEOTIDE SEQUENCE [LARGE SCALE GENOMIC DNA]</scope>
    <source>
        <strain evidence="2 3">AF04-15</strain>
    </source>
</reference>
<dbReference type="PANTHER" id="PTHR48094:SF5">
    <property type="entry name" value="PROTEIN DJ-1 HOMOLOG"/>
    <property type="match status" value="1"/>
</dbReference>
<name>A0A413F9Y5_9FIRM</name>
<dbReference type="Gene3D" id="3.40.50.880">
    <property type="match status" value="1"/>
</dbReference>
<dbReference type="SUPFAM" id="SSF52317">
    <property type="entry name" value="Class I glutamine amidotransferase-like"/>
    <property type="match status" value="1"/>
</dbReference>
<feature type="domain" description="DJ-1/PfpI" evidence="1">
    <location>
        <begin position="29"/>
        <end position="162"/>
    </location>
</feature>
<dbReference type="InterPro" id="IPR002818">
    <property type="entry name" value="DJ-1/PfpI"/>
</dbReference>
<dbReference type="OrthoDB" id="9800516at2"/>
<dbReference type="InterPro" id="IPR050325">
    <property type="entry name" value="Prot/Nucl_acid_deglycase"/>
</dbReference>
<gene>
    <name evidence="2" type="ORF">DWV29_21285</name>
</gene>
<dbReference type="Proteomes" id="UP000283880">
    <property type="component" value="Unassembled WGS sequence"/>
</dbReference>
<accession>A0A413F9Y5</accession>
<dbReference type="InterPro" id="IPR029062">
    <property type="entry name" value="Class_I_gatase-like"/>
</dbReference>
<dbReference type="EMBL" id="QSBM01000019">
    <property type="protein sequence ID" value="RGX25436.1"/>
    <property type="molecule type" value="Genomic_DNA"/>
</dbReference>
<evidence type="ECO:0000259" key="1">
    <source>
        <dbReference type="Pfam" id="PF01965"/>
    </source>
</evidence>
<evidence type="ECO:0000313" key="3">
    <source>
        <dbReference type="Proteomes" id="UP000283880"/>
    </source>
</evidence>
<dbReference type="AlphaFoldDB" id="A0A413F9Y5"/>
<comment type="caution">
    <text evidence="2">The sequence shown here is derived from an EMBL/GenBank/DDBJ whole genome shotgun (WGS) entry which is preliminary data.</text>
</comment>
<sequence length="179" mass="20109">MEFSVFVDVLGWARNDFDYQLPLETCGFTKTVNATFNVPVIVDKTIDEINVDDYEALAFPGGFANYNFYESCSDERLLNLIRAFDEKGKIIASICVASIILGQAGILKGRKATTYHLKNGRRQKQLAQYDVDVVNERIVVDKNVISSYCPETAPDVAFKLLEMLTSLEEALKVKTLMGY</sequence>
<dbReference type="PANTHER" id="PTHR48094">
    <property type="entry name" value="PROTEIN/NUCLEIC ACID DEGLYCASE DJ-1-RELATED"/>
    <property type="match status" value="1"/>
</dbReference>